<dbReference type="Proteomes" id="UP000186666">
    <property type="component" value="Unassembled WGS sequence"/>
</dbReference>
<dbReference type="InterPro" id="IPR018911">
    <property type="entry name" value="Gmad2_Ig-like_dom"/>
</dbReference>
<gene>
    <name evidence="2" type="ORF">SAMN05421578_1436</name>
</gene>
<feature type="domain" description="Bacterial spore germination immunoglobulin-like" evidence="1">
    <location>
        <begin position="273"/>
        <end position="352"/>
    </location>
</feature>
<sequence>MKKQMIAICTATVLIGSVIGIQSITKADRSETLSPQSSQQQMSKSEMVIISKETSATFRNIKADQIEQFMLTGKASVFEGTYQYVVKQGERVIMKGFGTASQGGPEWGKISQNISIPKSKLSGKEPLIVEIFEIDQESGAVVNNLAAPLNASETRNNQVFRKIKLTPAIKTTTEYIVTGQASVFEGTYQYAVKQGESVIVKGFGTASQGGPEWGEISQNISIPTNKLSGNQSLTLELYEIDQESGAVVNKHTVPLNVINKVDNQAFRNIKVAPATKITTEFSVSGEASVFEGTYQYVMKQGERVIGKGFGTASQGGPEWGTISQTISIPNSKLSSKQSLTLELFEVDQESGAIVNKLIAPLNVSQTVNNHVFRNIKLVPTIKTTIDYAVTGEASVFEGTYQYSVKQGERVIVNGFGTASQSGPEWGTISQNISIPTSKLSSNQSLTLELYEIDQESGAVVNKLSLSLK</sequence>
<dbReference type="Pfam" id="PF10648">
    <property type="entry name" value="Gmad2"/>
    <property type="match status" value="4"/>
</dbReference>
<accession>A0ABY1KGR2</accession>
<evidence type="ECO:0000313" key="2">
    <source>
        <dbReference type="EMBL" id="SIR71753.1"/>
    </source>
</evidence>
<proteinExistence type="predicted"/>
<feature type="domain" description="Bacterial spore germination immunoglobulin-like" evidence="1">
    <location>
        <begin position="68"/>
        <end position="140"/>
    </location>
</feature>
<protein>
    <submittedName>
        <fullName evidence="2">Adhesin HecA family 20-residue repeat-containing protein</fullName>
    </submittedName>
</protein>
<dbReference type="RefSeq" id="WP_068591297.1">
    <property type="nucleotide sequence ID" value="NZ_FTNK01000043.1"/>
</dbReference>
<reference evidence="2 3" key="1">
    <citation type="submission" date="2017-01" db="EMBL/GenBank/DDBJ databases">
        <authorList>
            <person name="Varghese N."/>
            <person name="Submissions S."/>
        </authorList>
    </citation>
    <scope>NUCLEOTIDE SEQUENCE [LARGE SCALE GENOMIC DNA]</scope>
    <source>
        <strain evidence="2 3">ATCC 23464</strain>
    </source>
</reference>
<feature type="domain" description="Bacterial spore germination immunoglobulin-like" evidence="1">
    <location>
        <begin position="387"/>
        <end position="458"/>
    </location>
</feature>
<evidence type="ECO:0000259" key="1">
    <source>
        <dbReference type="Pfam" id="PF10648"/>
    </source>
</evidence>
<keyword evidence="3" id="KW-1185">Reference proteome</keyword>
<evidence type="ECO:0000313" key="3">
    <source>
        <dbReference type="Proteomes" id="UP000186666"/>
    </source>
</evidence>
<comment type="caution">
    <text evidence="2">The sequence shown here is derived from an EMBL/GenBank/DDBJ whole genome shotgun (WGS) entry which is preliminary data.</text>
</comment>
<feature type="domain" description="Bacterial spore germination immunoglobulin-like" evidence="1">
    <location>
        <begin position="174"/>
        <end position="246"/>
    </location>
</feature>
<name>A0ABY1KGR2_9BACL</name>
<dbReference type="EMBL" id="FTNK01000043">
    <property type="protein sequence ID" value="SIR71753.1"/>
    <property type="molecule type" value="Genomic_DNA"/>
</dbReference>
<organism evidence="2 3">
    <name type="scientific">Paenibacillus macquariensis</name>
    <dbReference type="NCBI Taxonomy" id="948756"/>
    <lineage>
        <taxon>Bacteria</taxon>
        <taxon>Bacillati</taxon>
        <taxon>Bacillota</taxon>
        <taxon>Bacilli</taxon>
        <taxon>Bacillales</taxon>
        <taxon>Paenibacillaceae</taxon>
        <taxon>Paenibacillus</taxon>
    </lineage>
</organism>